<protein>
    <recommendedName>
        <fullName evidence="4">Eukaryotic translation initiation factor 3 subunit H</fullName>
        <shortName evidence="4">eIF3h</shortName>
    </recommendedName>
</protein>
<dbReference type="WBParaSite" id="EVEC_0000436501-mRNA-1">
    <property type="protein sequence ID" value="EVEC_0000436501-mRNA-1"/>
    <property type="gene ID" value="EVEC_0000436501"/>
</dbReference>
<dbReference type="GO" id="GO:0016282">
    <property type="term" value="C:eukaryotic 43S preinitiation complex"/>
    <property type="evidence" value="ECO:0007669"/>
    <property type="project" value="UniProtKB-UniRule"/>
</dbReference>
<dbReference type="Gene3D" id="3.40.140.10">
    <property type="entry name" value="Cytidine Deaminase, domain 2"/>
    <property type="match status" value="1"/>
</dbReference>
<comment type="similarity">
    <text evidence="4">Belongs to the eIF-3 subunit H family.</text>
</comment>
<name>A0A0N4V2W5_ENTVE</name>
<dbReference type="GO" id="GO:0005852">
    <property type="term" value="C:eukaryotic translation initiation factor 3 complex"/>
    <property type="evidence" value="ECO:0007669"/>
    <property type="project" value="UniProtKB-UniRule"/>
</dbReference>
<dbReference type="EMBL" id="UXUI01007757">
    <property type="protein sequence ID" value="VDD89322.1"/>
    <property type="molecule type" value="Genomic_DNA"/>
</dbReference>
<feature type="domain" description="MPN" evidence="5">
    <location>
        <begin position="11"/>
        <end position="164"/>
    </location>
</feature>
<keyword evidence="1 4" id="KW-0963">Cytoplasm</keyword>
<dbReference type="InterPro" id="IPR000555">
    <property type="entry name" value="JAMM/MPN+_dom"/>
</dbReference>
<dbReference type="Pfam" id="PF19445">
    <property type="entry name" value="eIF3h_C"/>
    <property type="match status" value="1"/>
</dbReference>
<reference evidence="6 7" key="2">
    <citation type="submission" date="2018-10" db="EMBL/GenBank/DDBJ databases">
        <authorList>
            <consortium name="Pathogen Informatics"/>
        </authorList>
    </citation>
    <scope>NUCLEOTIDE SEQUENCE [LARGE SCALE GENOMIC DNA]</scope>
</reference>
<dbReference type="FunFam" id="3.40.140.10:FF:000087">
    <property type="entry name" value="Eukaryotic translation initiation factor 3 subunit H"/>
    <property type="match status" value="1"/>
</dbReference>
<sequence>MSVSASNIEVVQIDSLVVMKIVKHVDSELYAGMSEVAGEACQGYLTGLVSMEERKLEITNCFPTARTEPAMDGDENAPTNLQYEEQRQIEMLDMLKKFRNMNIDYELVGFYQAHPFGACFAQEMVDSLVDYQASVQDAVVLIYDPVKTRMGQLSIRAYRLSLKALEMCLDGDWSPESVRTAGISYENMFEELPIIIKNSHLGNVMLAELALSTSKAAQSSSAHLELGTRRSMEKCLRSLMVNMDDLNKCVILYNKYLADKQRHDLNIYSLTQKRQAENEQREARGEPPLSFDDIKKMKPPVLGTKCGLLESYLCCADAVSLSDFASEVTGENVAKLFLAEALADEKKFKGTLSSNISMR</sequence>
<keyword evidence="3 4" id="KW-0648">Protein biosynthesis</keyword>
<dbReference type="HAMAP" id="MF_03007">
    <property type="entry name" value="eIF3h"/>
    <property type="match status" value="1"/>
</dbReference>
<dbReference type="GO" id="GO:0008237">
    <property type="term" value="F:metallopeptidase activity"/>
    <property type="evidence" value="ECO:0007669"/>
    <property type="project" value="InterPro"/>
</dbReference>
<dbReference type="GO" id="GO:0033290">
    <property type="term" value="C:eukaryotic 48S preinitiation complex"/>
    <property type="evidence" value="ECO:0007669"/>
    <property type="project" value="UniProtKB-UniRule"/>
</dbReference>
<dbReference type="CDD" id="cd08065">
    <property type="entry name" value="MPN_eIF3h"/>
    <property type="match status" value="1"/>
</dbReference>
<dbReference type="InterPro" id="IPR050242">
    <property type="entry name" value="JAMM_MPN+_peptidase_M67A"/>
</dbReference>
<evidence type="ECO:0000313" key="7">
    <source>
        <dbReference type="Proteomes" id="UP000274131"/>
    </source>
</evidence>
<dbReference type="OrthoDB" id="10265695at2759"/>
<dbReference type="Proteomes" id="UP000274131">
    <property type="component" value="Unassembled WGS sequence"/>
</dbReference>
<dbReference type="AlphaFoldDB" id="A0A0N4V2W5"/>
<dbReference type="InterPro" id="IPR037518">
    <property type="entry name" value="MPN"/>
</dbReference>
<dbReference type="GO" id="GO:0003743">
    <property type="term" value="F:translation initiation factor activity"/>
    <property type="evidence" value="ECO:0007669"/>
    <property type="project" value="UniProtKB-UniRule"/>
</dbReference>
<keyword evidence="2 4" id="KW-0396">Initiation factor</keyword>
<dbReference type="SMART" id="SM00232">
    <property type="entry name" value="JAB_MPN"/>
    <property type="match status" value="1"/>
</dbReference>
<evidence type="ECO:0000256" key="3">
    <source>
        <dbReference type="ARBA" id="ARBA00022917"/>
    </source>
</evidence>
<comment type="subcellular location">
    <subcellularLocation>
        <location evidence="4">Cytoplasm</location>
    </subcellularLocation>
</comment>
<dbReference type="PROSITE" id="PS50249">
    <property type="entry name" value="MPN"/>
    <property type="match status" value="1"/>
</dbReference>
<evidence type="ECO:0000313" key="6">
    <source>
        <dbReference type="EMBL" id="VDD89322.1"/>
    </source>
</evidence>
<organism evidence="8">
    <name type="scientific">Enterobius vermicularis</name>
    <name type="common">Human pinworm</name>
    <dbReference type="NCBI Taxonomy" id="51028"/>
    <lineage>
        <taxon>Eukaryota</taxon>
        <taxon>Metazoa</taxon>
        <taxon>Ecdysozoa</taxon>
        <taxon>Nematoda</taxon>
        <taxon>Chromadorea</taxon>
        <taxon>Rhabditida</taxon>
        <taxon>Spirurina</taxon>
        <taxon>Oxyuridomorpha</taxon>
        <taxon>Oxyuroidea</taxon>
        <taxon>Oxyuridae</taxon>
        <taxon>Enterobius</taxon>
    </lineage>
</organism>
<dbReference type="STRING" id="51028.A0A0N4V2W5"/>
<proteinExistence type="inferred from homology"/>
<comment type="function">
    <text evidence="4">Component of the eukaryotic translation initiation factor 3 (eIF-3) complex, which is involved in protein synthesis of a specialized repertoire of mRNAs and, together with other initiation factors, stimulates binding of mRNA and methionyl-tRNAi to the 40S ribosome. The eIF-3 complex specifically targets and initiates translation of a subset of mRNAs involved in cell proliferation.</text>
</comment>
<gene>
    <name evidence="6" type="ORF">EVEC_LOCUS4073</name>
</gene>
<dbReference type="Pfam" id="PF01398">
    <property type="entry name" value="JAB"/>
    <property type="match status" value="1"/>
</dbReference>
<reference evidence="8" key="1">
    <citation type="submission" date="2017-02" db="UniProtKB">
        <authorList>
            <consortium name="WormBaseParasite"/>
        </authorList>
    </citation>
    <scope>IDENTIFICATION</scope>
</reference>
<evidence type="ECO:0000256" key="4">
    <source>
        <dbReference type="HAMAP-Rule" id="MF_03007"/>
    </source>
</evidence>
<comment type="subunit">
    <text evidence="4">Component of the eukaryotic translation initiation factor 3 (eIF-3) complex.</text>
</comment>
<keyword evidence="7" id="KW-1185">Reference proteome</keyword>
<evidence type="ECO:0000259" key="5">
    <source>
        <dbReference type="PROSITE" id="PS50249"/>
    </source>
</evidence>
<dbReference type="PANTHER" id="PTHR10410">
    <property type="entry name" value="EUKARYOTIC TRANSLATION INITIATION FACTOR 3 -RELATED"/>
    <property type="match status" value="1"/>
</dbReference>
<evidence type="ECO:0000256" key="1">
    <source>
        <dbReference type="ARBA" id="ARBA00022490"/>
    </source>
</evidence>
<dbReference type="GO" id="GO:0001732">
    <property type="term" value="P:formation of cytoplasmic translation initiation complex"/>
    <property type="evidence" value="ECO:0007669"/>
    <property type="project" value="UniProtKB-UniRule"/>
</dbReference>
<accession>A0A0N4V2W5</accession>
<evidence type="ECO:0000313" key="8">
    <source>
        <dbReference type="WBParaSite" id="EVEC_0000436501-mRNA-1"/>
    </source>
</evidence>
<evidence type="ECO:0000256" key="2">
    <source>
        <dbReference type="ARBA" id="ARBA00022540"/>
    </source>
</evidence>
<dbReference type="InterPro" id="IPR045810">
    <property type="entry name" value="eIF3h_C"/>
</dbReference>
<dbReference type="InterPro" id="IPR027524">
    <property type="entry name" value="eIF3h"/>
</dbReference>